<name>A0ABQ8SDA0_PERAM</name>
<evidence type="ECO:0000313" key="1">
    <source>
        <dbReference type="EMBL" id="KAJ4432044.1"/>
    </source>
</evidence>
<gene>
    <name evidence="1" type="ORF">ANN_20658</name>
</gene>
<reference evidence="1 2" key="1">
    <citation type="journal article" date="2022" name="Allergy">
        <title>Genome assembly and annotation of Periplaneta americana reveal a comprehensive cockroach allergen profile.</title>
        <authorList>
            <person name="Wang L."/>
            <person name="Xiong Q."/>
            <person name="Saelim N."/>
            <person name="Wang L."/>
            <person name="Nong W."/>
            <person name="Wan A.T."/>
            <person name="Shi M."/>
            <person name="Liu X."/>
            <person name="Cao Q."/>
            <person name="Hui J.H.L."/>
            <person name="Sookrung N."/>
            <person name="Leung T.F."/>
            <person name="Tungtrongchitr A."/>
            <person name="Tsui S.K.W."/>
        </authorList>
    </citation>
    <scope>NUCLEOTIDE SEQUENCE [LARGE SCALE GENOMIC DNA]</scope>
    <source>
        <strain evidence="1">PWHHKU_190912</strain>
    </source>
</reference>
<sequence length="216" mass="25501">MGLYVQPPNPSSVVMACETYTPVKILPASRTCITIVRQQRVELGRRKTRTTGTSTVPTRYDPCDYDIFTKVKEPQRETRYNTRDELIRALRRSIRNINKDGRADGVRRLPKIWQEERRSHQREERHEETETRASVGDESAFQLSCTQNQDRSELVSIVCFRNMFAFSSDERAFNIESYFRTVYKCELKTNEKRTHRLLPPPRMEFDDTDVKHKSLY</sequence>
<dbReference type="InterPro" id="IPR036397">
    <property type="entry name" value="RNaseH_sf"/>
</dbReference>
<accession>A0ABQ8SDA0</accession>
<comment type="caution">
    <text evidence="1">The sequence shown here is derived from an EMBL/GenBank/DDBJ whole genome shotgun (WGS) entry which is preliminary data.</text>
</comment>
<proteinExistence type="predicted"/>
<keyword evidence="2" id="KW-1185">Reference proteome</keyword>
<dbReference type="Gene3D" id="3.30.420.10">
    <property type="entry name" value="Ribonuclease H-like superfamily/Ribonuclease H"/>
    <property type="match status" value="1"/>
</dbReference>
<dbReference type="Proteomes" id="UP001148838">
    <property type="component" value="Unassembled WGS sequence"/>
</dbReference>
<protein>
    <submittedName>
        <fullName evidence="1">Uncharacterized protein</fullName>
    </submittedName>
</protein>
<evidence type="ECO:0000313" key="2">
    <source>
        <dbReference type="Proteomes" id="UP001148838"/>
    </source>
</evidence>
<organism evidence="1 2">
    <name type="scientific">Periplaneta americana</name>
    <name type="common">American cockroach</name>
    <name type="synonym">Blatta americana</name>
    <dbReference type="NCBI Taxonomy" id="6978"/>
    <lineage>
        <taxon>Eukaryota</taxon>
        <taxon>Metazoa</taxon>
        <taxon>Ecdysozoa</taxon>
        <taxon>Arthropoda</taxon>
        <taxon>Hexapoda</taxon>
        <taxon>Insecta</taxon>
        <taxon>Pterygota</taxon>
        <taxon>Neoptera</taxon>
        <taxon>Polyneoptera</taxon>
        <taxon>Dictyoptera</taxon>
        <taxon>Blattodea</taxon>
        <taxon>Blattoidea</taxon>
        <taxon>Blattidae</taxon>
        <taxon>Blattinae</taxon>
        <taxon>Periplaneta</taxon>
    </lineage>
</organism>
<dbReference type="EMBL" id="JAJSOF020000029">
    <property type="protein sequence ID" value="KAJ4432044.1"/>
    <property type="molecule type" value="Genomic_DNA"/>
</dbReference>